<feature type="transmembrane region" description="Helical" evidence="1">
    <location>
        <begin position="57"/>
        <end position="76"/>
    </location>
</feature>
<accession>A0AAU6VK18</accession>
<dbReference type="EMBL" id="CP095351">
    <property type="protein sequence ID" value="XAG86405.1"/>
    <property type="molecule type" value="Genomic_DNA"/>
</dbReference>
<proteinExistence type="predicted"/>
<keyword evidence="1" id="KW-1133">Transmembrane helix</keyword>
<name>A0AAU6VK18_UNCXX</name>
<dbReference type="AlphaFoldDB" id="A0AAU6VK18"/>
<evidence type="ECO:0000256" key="1">
    <source>
        <dbReference type="SAM" id="Phobius"/>
    </source>
</evidence>
<gene>
    <name evidence="2" type="ORF">MRM63_14630</name>
</gene>
<feature type="transmembrane region" description="Helical" evidence="1">
    <location>
        <begin position="34"/>
        <end position="51"/>
    </location>
</feature>
<sequence>MNENEKQLLRRLGEDAAYTFKGFHKQADWLDQKYKLYLSLPIIFSIISIGFDEEMPALFLKLIAVIALVGSALALIDQKDFEKSSGYRELADYIKNLYDKVEAAYLLEDPAQYSMLSQEWLELRKQFKDYPIGKRAYKKTQKRIKQEMNLSWLGGEYC</sequence>
<reference evidence="2" key="1">
    <citation type="submission" date="2022-03" db="EMBL/GenBank/DDBJ databases">
        <title>Sea Food Isolates.</title>
        <authorList>
            <person name="Li c."/>
        </authorList>
    </citation>
    <scope>NUCLEOTIDE SEQUENCE</scope>
    <source>
        <strain evidence="2">19MO03SA05</strain>
    </source>
</reference>
<keyword evidence="1" id="KW-0812">Transmembrane</keyword>
<evidence type="ECO:0008006" key="3">
    <source>
        <dbReference type="Google" id="ProtNLM"/>
    </source>
</evidence>
<evidence type="ECO:0000313" key="2">
    <source>
        <dbReference type="EMBL" id="XAG86405.1"/>
    </source>
</evidence>
<organism evidence="2">
    <name type="scientific">bacterium 19MO03SA05</name>
    <dbReference type="NCBI Taxonomy" id="2920620"/>
    <lineage>
        <taxon>Bacteria</taxon>
    </lineage>
</organism>
<protein>
    <recommendedName>
        <fullName evidence="3">SMODS and SLOG-associating 2TM effector domain-containing protein</fullName>
    </recommendedName>
</protein>
<keyword evidence="1" id="KW-0472">Membrane</keyword>